<dbReference type="Gene3D" id="3.40.50.2000">
    <property type="entry name" value="Glycogen Phosphorylase B"/>
    <property type="match status" value="2"/>
</dbReference>
<evidence type="ECO:0000259" key="1">
    <source>
        <dbReference type="Pfam" id="PF00534"/>
    </source>
</evidence>
<feature type="domain" description="Glycosyltransferase subfamily 4-like N-terminal" evidence="2">
    <location>
        <begin position="65"/>
        <end position="169"/>
    </location>
</feature>
<dbReference type="InterPro" id="IPR028098">
    <property type="entry name" value="Glyco_trans_4-like_N"/>
</dbReference>
<dbReference type="Pfam" id="PF13439">
    <property type="entry name" value="Glyco_transf_4"/>
    <property type="match status" value="1"/>
</dbReference>
<dbReference type="PANTHER" id="PTHR12526:SF630">
    <property type="entry name" value="GLYCOSYLTRANSFERASE"/>
    <property type="match status" value="1"/>
</dbReference>
<dbReference type="GO" id="GO:0016757">
    <property type="term" value="F:glycosyltransferase activity"/>
    <property type="evidence" value="ECO:0007669"/>
    <property type="project" value="InterPro"/>
</dbReference>
<dbReference type="AlphaFoldDB" id="A0A413ZMV5"/>
<dbReference type="EMBL" id="QSHQ01000044">
    <property type="protein sequence ID" value="RHC26436.1"/>
    <property type="molecule type" value="Genomic_DNA"/>
</dbReference>
<dbReference type="CDD" id="cd03801">
    <property type="entry name" value="GT4_PimA-like"/>
    <property type="match status" value="1"/>
</dbReference>
<dbReference type="Pfam" id="PF00534">
    <property type="entry name" value="Glycos_transf_1"/>
    <property type="match status" value="1"/>
</dbReference>
<dbReference type="SUPFAM" id="SSF53756">
    <property type="entry name" value="UDP-Glycosyltransferase/glycogen phosphorylase"/>
    <property type="match status" value="1"/>
</dbReference>
<gene>
    <name evidence="3" type="ORF">DW853_15325</name>
</gene>
<evidence type="ECO:0000313" key="4">
    <source>
        <dbReference type="Proteomes" id="UP000285305"/>
    </source>
</evidence>
<evidence type="ECO:0000313" key="3">
    <source>
        <dbReference type="EMBL" id="RHC26436.1"/>
    </source>
</evidence>
<sequence>MIISVIKILFFMKIAMILPSLANKGPILVARDLCIEYKKMGHECSVFYFDDIVEVELPCSSKRISFWRPIDWNAFDIVHSHMYRSDAYVFFHKPILRKCRTKFITTLHQHIAEQMPFDFPAAKASFVIHTWLLFLRRFDVLVTLSEYHKAYYQKCGLRNVEVIYNGRDVNCDTDIEDSDRQAIMNLKQKYRIIGGVAYITKRKGYAQLIDALKKLPRYALILVGDGPHLSELQQQARQNGVDGRCLWLGNRKEGGRYMKYFDVYALCSHTEGYPLAFIEAAAAKLPVVCSDIPVFKSIIPEECSCFFRLGNIDSLCDALVCADKRADVLSEKVYAYYLHYLVRGKMAENYMALYNRVLNTGSASVEKK</sequence>
<proteinExistence type="predicted"/>
<name>A0A413ZMV5_BACSE</name>
<feature type="domain" description="Glycosyl transferase family 1" evidence="1">
    <location>
        <begin position="185"/>
        <end position="301"/>
    </location>
</feature>
<dbReference type="InterPro" id="IPR001296">
    <property type="entry name" value="Glyco_trans_1"/>
</dbReference>
<keyword evidence="3" id="KW-0808">Transferase</keyword>
<protein>
    <submittedName>
        <fullName evidence="3">Glycosyltransferase</fullName>
    </submittedName>
</protein>
<organism evidence="3 4">
    <name type="scientific">Bacteroides stercoris</name>
    <dbReference type="NCBI Taxonomy" id="46506"/>
    <lineage>
        <taxon>Bacteria</taxon>
        <taxon>Pseudomonadati</taxon>
        <taxon>Bacteroidota</taxon>
        <taxon>Bacteroidia</taxon>
        <taxon>Bacteroidales</taxon>
        <taxon>Bacteroidaceae</taxon>
        <taxon>Bacteroides</taxon>
    </lineage>
</organism>
<dbReference type="Proteomes" id="UP000285305">
    <property type="component" value="Unassembled WGS sequence"/>
</dbReference>
<accession>A0A413ZMV5</accession>
<evidence type="ECO:0000259" key="2">
    <source>
        <dbReference type="Pfam" id="PF13439"/>
    </source>
</evidence>
<reference evidence="3 4" key="1">
    <citation type="submission" date="2018-08" db="EMBL/GenBank/DDBJ databases">
        <title>A genome reference for cultivated species of the human gut microbiota.</title>
        <authorList>
            <person name="Zou Y."/>
            <person name="Xue W."/>
            <person name="Luo G."/>
        </authorList>
    </citation>
    <scope>NUCLEOTIDE SEQUENCE [LARGE SCALE GENOMIC DNA]</scope>
    <source>
        <strain evidence="3 4">AM36-9BH</strain>
    </source>
</reference>
<comment type="caution">
    <text evidence="3">The sequence shown here is derived from an EMBL/GenBank/DDBJ whole genome shotgun (WGS) entry which is preliminary data.</text>
</comment>
<dbReference type="PANTHER" id="PTHR12526">
    <property type="entry name" value="GLYCOSYLTRANSFERASE"/>
    <property type="match status" value="1"/>
</dbReference>